<evidence type="ECO:0000256" key="3">
    <source>
        <dbReference type="ARBA" id="ARBA00022630"/>
    </source>
</evidence>
<dbReference type="InterPro" id="IPR004113">
    <property type="entry name" value="FAD-bd_oxidored_4_C"/>
</dbReference>
<dbReference type="Pfam" id="PF02913">
    <property type="entry name" value="FAD-oxidase_C"/>
    <property type="match status" value="1"/>
</dbReference>
<protein>
    <submittedName>
        <fullName evidence="7">Glycolate oxidase subunit GlcD</fullName>
    </submittedName>
</protein>
<dbReference type="InterPro" id="IPR006094">
    <property type="entry name" value="Oxid_FAD_bind_N"/>
</dbReference>
<comment type="similarity">
    <text evidence="2">Belongs to the FAD-binding oxidoreductase/transferase type 4 family.</text>
</comment>
<dbReference type="Pfam" id="PF01565">
    <property type="entry name" value="FAD_binding_4"/>
    <property type="match status" value="1"/>
</dbReference>
<accession>A0A1F7RUQ5</accession>
<feature type="non-terminal residue" evidence="7">
    <location>
        <position position="450"/>
    </location>
</feature>
<evidence type="ECO:0000256" key="4">
    <source>
        <dbReference type="ARBA" id="ARBA00022827"/>
    </source>
</evidence>
<dbReference type="Gene3D" id="3.30.70.2740">
    <property type="match status" value="1"/>
</dbReference>
<dbReference type="PANTHER" id="PTHR42934:SF3">
    <property type="entry name" value="D-LACTATE DEHYDROGENASE"/>
    <property type="match status" value="1"/>
</dbReference>
<keyword evidence="3" id="KW-0285">Flavoprotein</keyword>
<evidence type="ECO:0000256" key="5">
    <source>
        <dbReference type="ARBA" id="ARBA00023002"/>
    </source>
</evidence>
<evidence type="ECO:0000256" key="2">
    <source>
        <dbReference type="ARBA" id="ARBA00008000"/>
    </source>
</evidence>
<keyword evidence="4" id="KW-0274">FAD</keyword>
<dbReference type="FunFam" id="3.30.70.2740:FF:000001">
    <property type="entry name" value="D-lactate dehydrogenase mitochondrial"/>
    <property type="match status" value="1"/>
</dbReference>
<feature type="domain" description="FAD-binding PCMH-type" evidence="6">
    <location>
        <begin position="36"/>
        <end position="215"/>
    </location>
</feature>
<comment type="caution">
    <text evidence="7">The sequence shown here is derived from an EMBL/GenBank/DDBJ whole genome shotgun (WGS) entry which is preliminary data.</text>
</comment>
<evidence type="ECO:0000259" key="6">
    <source>
        <dbReference type="PROSITE" id="PS51387"/>
    </source>
</evidence>
<dbReference type="InterPro" id="IPR016164">
    <property type="entry name" value="FAD-linked_Oxase-like_C"/>
</dbReference>
<comment type="cofactor">
    <cofactor evidence="1">
        <name>FAD</name>
        <dbReference type="ChEBI" id="CHEBI:57692"/>
    </cofactor>
</comment>
<dbReference type="InterPro" id="IPR051914">
    <property type="entry name" value="FAD-linked_OxidoTrans_Type4"/>
</dbReference>
<reference evidence="7 8" key="1">
    <citation type="journal article" date="2016" name="Nat. Commun.">
        <title>Thousands of microbial genomes shed light on interconnected biogeochemical processes in an aquifer system.</title>
        <authorList>
            <person name="Anantharaman K."/>
            <person name="Brown C.T."/>
            <person name="Hug L.A."/>
            <person name="Sharon I."/>
            <person name="Castelle C.J."/>
            <person name="Probst A.J."/>
            <person name="Thomas B.C."/>
            <person name="Singh A."/>
            <person name="Wilkins M.J."/>
            <person name="Karaoz U."/>
            <person name="Brodie E.L."/>
            <person name="Williams K.H."/>
            <person name="Hubbard S.S."/>
            <person name="Banfield J.F."/>
        </authorList>
    </citation>
    <scope>NUCLEOTIDE SEQUENCE [LARGE SCALE GENOMIC DNA]</scope>
</reference>
<dbReference type="GO" id="GO:0071949">
    <property type="term" value="F:FAD binding"/>
    <property type="evidence" value="ECO:0007669"/>
    <property type="project" value="InterPro"/>
</dbReference>
<dbReference type="Proteomes" id="UP000178435">
    <property type="component" value="Unassembled WGS sequence"/>
</dbReference>
<dbReference type="PANTHER" id="PTHR42934">
    <property type="entry name" value="GLYCOLATE OXIDASE SUBUNIT GLCD"/>
    <property type="match status" value="1"/>
</dbReference>
<dbReference type="InterPro" id="IPR036318">
    <property type="entry name" value="FAD-bd_PCMH-like_sf"/>
</dbReference>
<keyword evidence="5" id="KW-0560">Oxidoreductase</keyword>
<organism evidence="7 8">
    <name type="scientific">Candidatus Schekmanbacteria bacterium RBG_16_38_11</name>
    <dbReference type="NCBI Taxonomy" id="1817880"/>
    <lineage>
        <taxon>Bacteria</taxon>
        <taxon>Candidatus Schekmaniibacteriota</taxon>
    </lineage>
</organism>
<dbReference type="GO" id="GO:0016491">
    <property type="term" value="F:oxidoreductase activity"/>
    <property type="evidence" value="ECO:0007669"/>
    <property type="project" value="UniProtKB-KW"/>
</dbReference>
<dbReference type="InterPro" id="IPR016171">
    <property type="entry name" value="Vanillyl_alc_oxidase_C-sub2"/>
</dbReference>
<dbReference type="Gene3D" id="3.30.465.10">
    <property type="match status" value="1"/>
</dbReference>
<proteinExistence type="inferred from homology"/>
<dbReference type="SUPFAM" id="SSF55103">
    <property type="entry name" value="FAD-linked oxidases, C-terminal domain"/>
    <property type="match status" value="1"/>
</dbReference>
<evidence type="ECO:0000313" key="7">
    <source>
        <dbReference type="EMBL" id="OGL44764.1"/>
    </source>
</evidence>
<name>A0A1F7RUQ5_9BACT</name>
<evidence type="ECO:0000256" key="1">
    <source>
        <dbReference type="ARBA" id="ARBA00001974"/>
    </source>
</evidence>
<dbReference type="FunFam" id="1.10.45.10:FF:000001">
    <property type="entry name" value="D-lactate dehydrogenase mitochondrial"/>
    <property type="match status" value="1"/>
</dbReference>
<dbReference type="PROSITE" id="PS51387">
    <property type="entry name" value="FAD_PCMH"/>
    <property type="match status" value="1"/>
</dbReference>
<evidence type="ECO:0000313" key="8">
    <source>
        <dbReference type="Proteomes" id="UP000178435"/>
    </source>
</evidence>
<dbReference type="InterPro" id="IPR016169">
    <property type="entry name" value="FAD-bd_PCMH_sub2"/>
</dbReference>
<dbReference type="SUPFAM" id="SSF56176">
    <property type="entry name" value="FAD-binding/transporter-associated domain-like"/>
    <property type="match status" value="1"/>
</dbReference>
<dbReference type="Gene3D" id="1.10.45.10">
    <property type="entry name" value="Vanillyl-alcohol Oxidase, Chain A, domain 4"/>
    <property type="match status" value="1"/>
</dbReference>
<dbReference type="InterPro" id="IPR016166">
    <property type="entry name" value="FAD-bd_PCMH"/>
</dbReference>
<sequence>MINQHILKELESIVGKEDILTEKEDRICYSYDATTLKFLPDAILFPENAMEISRILKIANREKIPVFPRGAGSGFSGGSLPVKGGIVLATSKMDLILELDEENLTIVVEPGVVTERLQKFVESRRLFYPPDPASLKFSTIGGNIAECAGGPRAVKYGVTKDYVLGLEVVLPTGEILSTGVKTVKSVAGYDLTKLMVGSEGTLGIITKAILKLIPLPETKNTLLVLFKNIDNAAVAVKNIIKAKIIPSTLEFMDSSTIKCIEEYLHLGLPKETGALLLIEIDGFREAVEIEKNKISEVCKSLNPLDIKIAVDPQEQEKLWEARRAVSPAIGKLSPSKINEDITVPRNKIPEMLRKTYKIADDFKLNIVCFGHAGDGNIHVNIMTDRENKEEMERVEKAVKRLFSETLELGGTISGEHGIGLTKAPYLKMELGEIGYSTMKKIKELFDPNNI</sequence>
<gene>
    <name evidence="7" type="ORF">A2149_07850</name>
</gene>
<dbReference type="EMBL" id="MGDF01000127">
    <property type="protein sequence ID" value="OGL44764.1"/>
    <property type="molecule type" value="Genomic_DNA"/>
</dbReference>
<dbReference type="AlphaFoldDB" id="A0A1F7RUQ5"/>